<dbReference type="InterPro" id="IPR050902">
    <property type="entry name" value="ABC_Transporter_SBP"/>
</dbReference>
<dbReference type="KEGG" id="ddu:GF1_26130"/>
<sequence>MKQWRMMLCFLALFLLLAVGGTVRAATLRDSDNRVIVFDHPFSRIISLYPAHTRNLLDMGLEPEKIVAVGRSDRQLDRPRVSFRDDPERLLALEPDLVLIRPMISRAYPQLVKRLEQSGVTVVSLQPASMDRLFWYWETLGRLTGKEDGVRAMIGRFGRELATIRRQVDLIPAGQRKKVYFEAIHRRMKTFAPRSMAIFVLESAGGINVAADALQVRNTNIAAYGKERILARASEIDVFLAQKGRMNPVTVEMIRSEPGFQVIKAVRNDQIYLVDEKLVSRPTLGLLTGIRTVFEILYPVQ</sequence>
<dbReference type="RefSeq" id="WP_267926973.1">
    <property type="nucleotide sequence ID" value="NZ_AP024233.1"/>
</dbReference>
<protein>
    <submittedName>
        <fullName evidence="3">ABC transporter substrate-binding protein</fullName>
    </submittedName>
</protein>
<evidence type="ECO:0000313" key="4">
    <source>
        <dbReference type="Proteomes" id="UP001063350"/>
    </source>
</evidence>
<accession>A0A915U6I7</accession>
<feature type="signal peptide" evidence="1">
    <location>
        <begin position="1"/>
        <end position="25"/>
    </location>
</feature>
<feature type="domain" description="Fe/B12 periplasmic-binding" evidence="2">
    <location>
        <begin position="88"/>
        <end position="277"/>
    </location>
</feature>
<proteinExistence type="predicted"/>
<evidence type="ECO:0000313" key="3">
    <source>
        <dbReference type="EMBL" id="BCO10237.1"/>
    </source>
</evidence>
<dbReference type="AlphaFoldDB" id="A0A915U6I7"/>
<dbReference type="Gene3D" id="3.40.50.1980">
    <property type="entry name" value="Nitrogenase molybdenum iron protein domain"/>
    <property type="match status" value="2"/>
</dbReference>
<dbReference type="InterPro" id="IPR002491">
    <property type="entry name" value="ABC_transptr_periplasmic_BD"/>
</dbReference>
<dbReference type="Pfam" id="PF01497">
    <property type="entry name" value="Peripla_BP_2"/>
    <property type="match status" value="1"/>
</dbReference>
<dbReference type="EMBL" id="AP024233">
    <property type="protein sequence ID" value="BCO10237.1"/>
    <property type="molecule type" value="Genomic_DNA"/>
</dbReference>
<evidence type="ECO:0000259" key="2">
    <source>
        <dbReference type="Pfam" id="PF01497"/>
    </source>
</evidence>
<dbReference type="PANTHER" id="PTHR30535:SF34">
    <property type="entry name" value="MOLYBDATE-BINDING PROTEIN MOLA"/>
    <property type="match status" value="1"/>
</dbReference>
<keyword evidence="4" id="KW-1185">Reference proteome</keyword>
<dbReference type="Proteomes" id="UP001063350">
    <property type="component" value="Chromosome"/>
</dbReference>
<feature type="chain" id="PRO_5036719284" evidence="1">
    <location>
        <begin position="26"/>
        <end position="301"/>
    </location>
</feature>
<reference evidence="3" key="1">
    <citation type="submission" date="2020-12" db="EMBL/GenBank/DDBJ databases">
        <title>Desulfobium dissulfuricans gen. nov., sp. nov., a novel mesophilic, sulfate-reducing bacterium isolated from a deep-sea hydrothermal vent.</title>
        <authorList>
            <person name="Hashimoto Y."/>
            <person name="Tame A."/>
            <person name="Sawayama S."/>
            <person name="Miyazaki J."/>
            <person name="Takai K."/>
            <person name="Nakagawa S."/>
        </authorList>
    </citation>
    <scope>NUCLEOTIDE SEQUENCE</scope>
    <source>
        <strain evidence="3">GF1</strain>
    </source>
</reference>
<gene>
    <name evidence="3" type="ORF">GF1_26130</name>
</gene>
<evidence type="ECO:0000256" key="1">
    <source>
        <dbReference type="SAM" id="SignalP"/>
    </source>
</evidence>
<organism evidence="3 4">
    <name type="scientific">Desulfolithobacter dissulfuricans</name>
    <dbReference type="NCBI Taxonomy" id="2795293"/>
    <lineage>
        <taxon>Bacteria</taxon>
        <taxon>Pseudomonadati</taxon>
        <taxon>Thermodesulfobacteriota</taxon>
        <taxon>Desulfobulbia</taxon>
        <taxon>Desulfobulbales</taxon>
        <taxon>Desulfobulbaceae</taxon>
        <taxon>Desulfolithobacter</taxon>
    </lineage>
</organism>
<keyword evidence="1" id="KW-0732">Signal</keyword>
<dbReference type="PANTHER" id="PTHR30535">
    <property type="entry name" value="VITAMIN B12-BINDING PROTEIN"/>
    <property type="match status" value="1"/>
</dbReference>
<name>A0A915U6I7_9BACT</name>
<dbReference type="SUPFAM" id="SSF53807">
    <property type="entry name" value="Helical backbone' metal receptor"/>
    <property type="match status" value="1"/>
</dbReference>
<dbReference type="GO" id="GO:0071281">
    <property type="term" value="P:cellular response to iron ion"/>
    <property type="evidence" value="ECO:0007669"/>
    <property type="project" value="TreeGrafter"/>
</dbReference>